<dbReference type="InterPro" id="IPR052214">
    <property type="entry name" value="DAG_Lipase-Related"/>
</dbReference>
<evidence type="ECO:0000313" key="18">
    <source>
        <dbReference type="Proteomes" id="UP001210925"/>
    </source>
</evidence>
<evidence type="ECO:0000256" key="8">
    <source>
        <dbReference type="ARBA" id="ARBA00022837"/>
    </source>
</evidence>
<keyword evidence="10" id="KW-1133">Transmembrane helix</keyword>
<keyword evidence="11" id="KW-0443">Lipid metabolism</keyword>
<dbReference type="InterPro" id="IPR002921">
    <property type="entry name" value="Fungal_lipase-type"/>
</dbReference>
<keyword evidence="8" id="KW-0106">Calcium</keyword>
<evidence type="ECO:0000256" key="10">
    <source>
        <dbReference type="ARBA" id="ARBA00022989"/>
    </source>
</evidence>
<dbReference type="AlphaFoldDB" id="A0AAD5Y5X6"/>
<dbReference type="CDD" id="cd00519">
    <property type="entry name" value="Lipase_3"/>
    <property type="match status" value="1"/>
</dbReference>
<protein>
    <recommendedName>
        <fullName evidence="14">sn-1-specific diacylglycerol lipase</fullName>
        <ecNumber evidence="14">3.1.1.116</ecNumber>
    </recommendedName>
</protein>
<evidence type="ECO:0000256" key="13">
    <source>
        <dbReference type="ARBA" id="ARBA00024531"/>
    </source>
</evidence>
<evidence type="ECO:0000313" key="17">
    <source>
        <dbReference type="EMBL" id="KAJ3261310.1"/>
    </source>
</evidence>
<dbReference type="PANTHER" id="PTHR45792">
    <property type="entry name" value="DIACYLGLYCEROL LIPASE HOMOLOG-RELATED"/>
    <property type="match status" value="1"/>
</dbReference>
<dbReference type="InterPro" id="IPR029058">
    <property type="entry name" value="AB_hydrolase_fold"/>
</dbReference>
<evidence type="ECO:0000256" key="7">
    <source>
        <dbReference type="ARBA" id="ARBA00022801"/>
    </source>
</evidence>
<evidence type="ECO:0000256" key="4">
    <source>
        <dbReference type="ARBA" id="ARBA00022553"/>
    </source>
</evidence>
<comment type="caution">
    <text evidence="17">The sequence shown here is derived from an EMBL/GenBank/DDBJ whole genome shotgun (WGS) entry which is preliminary data.</text>
</comment>
<dbReference type="GO" id="GO:0046340">
    <property type="term" value="P:diacylglycerol catabolic process"/>
    <property type="evidence" value="ECO:0007669"/>
    <property type="project" value="TreeGrafter"/>
</dbReference>
<evidence type="ECO:0000256" key="2">
    <source>
        <dbReference type="ARBA" id="ARBA00004651"/>
    </source>
</evidence>
<keyword evidence="4" id="KW-0597">Phosphoprotein</keyword>
<evidence type="ECO:0000256" key="1">
    <source>
        <dbReference type="ARBA" id="ARBA00001913"/>
    </source>
</evidence>
<evidence type="ECO:0000256" key="11">
    <source>
        <dbReference type="ARBA" id="ARBA00023098"/>
    </source>
</evidence>
<keyword evidence="9" id="KW-0442">Lipid degradation</keyword>
<keyword evidence="12" id="KW-0472">Membrane</keyword>
<evidence type="ECO:0000256" key="5">
    <source>
        <dbReference type="ARBA" id="ARBA00022692"/>
    </source>
</evidence>
<dbReference type="GO" id="GO:0005886">
    <property type="term" value="C:plasma membrane"/>
    <property type="evidence" value="ECO:0007669"/>
    <property type="project" value="UniProtKB-SubCell"/>
</dbReference>
<comment type="subcellular location">
    <subcellularLocation>
        <location evidence="2">Cell membrane</location>
        <topology evidence="2">Multi-pass membrane protein</topology>
    </subcellularLocation>
</comment>
<evidence type="ECO:0000256" key="15">
    <source>
        <dbReference type="SAM" id="MobiDB-lite"/>
    </source>
</evidence>
<keyword evidence="3" id="KW-1003">Cell membrane</keyword>
<proteinExistence type="predicted"/>
<sequence length="628" mass="71865">MMNLRIQTQTRAIREHSHSFHEKGISSENHPTSVTIQIHSITMNQKPARVNIKYRSINKTVSAIPYAHSTELELSYHSLMFDVVKINILKQNLLSHSKVAQATVKLSELPVLHGDNLYTFALVDMATKSKEVGQIELQLKFEYGEYHQQGKRFDLDIPYVNTPLSSKFGSDGNDSESDDYIDLYNKEVQGFEDSNRSSTSDGNTNPGGRRVVTRASTSMSYTKRSSKEGLQAISQLYAAFTATGWKISKVDFVKGLAAMSEYYKFYPTPRTFDVVTDDQELRIAAYFLNFSHPSYGAAVLNYFGYGKLTDVLKIDQNRKAALAHLKMDKKHMLAWEFDSEGLFTHKPNFFICYDVHSKSIIMSIRGTLGIADAITDINAEYVPFQGGSAHGGSVQSALWIQEHYMQKIKDWIKEYKAEGFYCVGHSLGGAVSSLFYILAKEEIHEFVGQDFAFKSYNFASAPCISVELLDLYKENIYTYINDYDVVPKCSYGSLVDLKELLVYNAELSKDSSISKKERLRLIHEKNILHKKTNKHPRLFLPGKVFFMYKTNRLDPTSSLLKKGLHKNNTGNPILDDEEPHYVVERSIPEHFDDVHFKVDMIFHHFNNKYDNALRKAHDWLVEYHKRNQ</sequence>
<dbReference type="PANTHER" id="PTHR45792:SF8">
    <property type="entry name" value="DIACYLGLYCEROL LIPASE-ALPHA"/>
    <property type="match status" value="1"/>
</dbReference>
<evidence type="ECO:0000256" key="14">
    <source>
        <dbReference type="ARBA" id="ARBA00026104"/>
    </source>
</evidence>
<dbReference type="GO" id="GO:0019369">
    <property type="term" value="P:arachidonate metabolic process"/>
    <property type="evidence" value="ECO:0007669"/>
    <property type="project" value="TreeGrafter"/>
</dbReference>
<keyword evidence="5" id="KW-0812">Transmembrane</keyword>
<evidence type="ECO:0000256" key="12">
    <source>
        <dbReference type="ARBA" id="ARBA00023136"/>
    </source>
</evidence>
<evidence type="ECO:0000256" key="3">
    <source>
        <dbReference type="ARBA" id="ARBA00022475"/>
    </source>
</evidence>
<comment type="cofactor">
    <cofactor evidence="1">
        <name>Ca(2+)</name>
        <dbReference type="ChEBI" id="CHEBI:29108"/>
    </cofactor>
</comment>
<feature type="compositionally biased region" description="Polar residues" evidence="15">
    <location>
        <begin position="196"/>
        <end position="206"/>
    </location>
</feature>
<reference evidence="17" key="1">
    <citation type="submission" date="2020-05" db="EMBL/GenBank/DDBJ databases">
        <title>Phylogenomic resolution of chytrid fungi.</title>
        <authorList>
            <person name="Stajich J.E."/>
            <person name="Amses K."/>
            <person name="Simmons R."/>
            <person name="Seto K."/>
            <person name="Myers J."/>
            <person name="Bonds A."/>
            <person name="Quandt C.A."/>
            <person name="Barry K."/>
            <person name="Liu P."/>
            <person name="Grigoriev I."/>
            <person name="Longcore J.E."/>
            <person name="James T.Y."/>
        </authorList>
    </citation>
    <scope>NUCLEOTIDE SEQUENCE</scope>
    <source>
        <strain evidence="17">PLAUS21</strain>
    </source>
</reference>
<evidence type="ECO:0000256" key="9">
    <source>
        <dbReference type="ARBA" id="ARBA00022963"/>
    </source>
</evidence>
<dbReference type="GO" id="GO:0016298">
    <property type="term" value="F:lipase activity"/>
    <property type="evidence" value="ECO:0007669"/>
    <property type="project" value="TreeGrafter"/>
</dbReference>
<keyword evidence="18" id="KW-1185">Reference proteome</keyword>
<dbReference type="Pfam" id="PF01764">
    <property type="entry name" value="Lipase_3"/>
    <property type="match status" value="1"/>
</dbReference>
<evidence type="ECO:0000259" key="16">
    <source>
        <dbReference type="Pfam" id="PF01764"/>
    </source>
</evidence>
<dbReference type="EC" id="3.1.1.116" evidence="14"/>
<keyword evidence="6" id="KW-0479">Metal-binding</keyword>
<gene>
    <name evidence="17" type="ORF">HK103_005918</name>
</gene>
<dbReference type="Gene3D" id="3.40.50.1820">
    <property type="entry name" value="alpha/beta hydrolase"/>
    <property type="match status" value="1"/>
</dbReference>
<name>A0AAD5Y5X6_9FUNG</name>
<dbReference type="SUPFAM" id="SSF53474">
    <property type="entry name" value="alpha/beta-Hydrolases"/>
    <property type="match status" value="1"/>
</dbReference>
<dbReference type="EMBL" id="JADGKB010000006">
    <property type="protein sequence ID" value="KAJ3261310.1"/>
    <property type="molecule type" value="Genomic_DNA"/>
</dbReference>
<accession>A0AAD5Y5X6</accession>
<dbReference type="Proteomes" id="UP001210925">
    <property type="component" value="Unassembled WGS sequence"/>
</dbReference>
<organism evidence="17 18">
    <name type="scientific">Boothiomyces macroporosus</name>
    <dbReference type="NCBI Taxonomy" id="261099"/>
    <lineage>
        <taxon>Eukaryota</taxon>
        <taxon>Fungi</taxon>
        <taxon>Fungi incertae sedis</taxon>
        <taxon>Chytridiomycota</taxon>
        <taxon>Chytridiomycota incertae sedis</taxon>
        <taxon>Chytridiomycetes</taxon>
        <taxon>Rhizophydiales</taxon>
        <taxon>Terramycetaceae</taxon>
        <taxon>Boothiomyces</taxon>
    </lineage>
</organism>
<keyword evidence="7" id="KW-0378">Hydrolase</keyword>
<feature type="domain" description="Fungal lipase-type" evidence="16">
    <location>
        <begin position="361"/>
        <end position="490"/>
    </location>
</feature>
<dbReference type="GO" id="GO:0046872">
    <property type="term" value="F:metal ion binding"/>
    <property type="evidence" value="ECO:0007669"/>
    <property type="project" value="UniProtKB-KW"/>
</dbReference>
<evidence type="ECO:0000256" key="6">
    <source>
        <dbReference type="ARBA" id="ARBA00022723"/>
    </source>
</evidence>
<feature type="region of interest" description="Disordered" evidence="15">
    <location>
        <begin position="191"/>
        <end position="220"/>
    </location>
</feature>
<comment type="catalytic activity">
    <reaction evidence="13">
        <text>a 1,2-diacyl-sn-glycerol + H2O = a 2-acylglycerol + a fatty acid + H(+)</text>
        <dbReference type="Rhea" id="RHEA:33275"/>
        <dbReference type="ChEBI" id="CHEBI:15377"/>
        <dbReference type="ChEBI" id="CHEBI:15378"/>
        <dbReference type="ChEBI" id="CHEBI:17389"/>
        <dbReference type="ChEBI" id="CHEBI:17815"/>
        <dbReference type="ChEBI" id="CHEBI:28868"/>
        <dbReference type="EC" id="3.1.1.116"/>
    </reaction>
    <physiologicalReaction direction="left-to-right" evidence="13">
        <dbReference type="Rhea" id="RHEA:33276"/>
    </physiologicalReaction>
</comment>